<proteinExistence type="predicted"/>
<dbReference type="InterPro" id="IPR050815">
    <property type="entry name" value="TF_fung"/>
</dbReference>
<keyword evidence="3" id="KW-0805">Transcription regulation</keyword>
<keyword evidence="9" id="KW-1185">Reference proteome</keyword>
<keyword evidence="4" id="KW-0804">Transcription</keyword>
<dbReference type="PANTHER" id="PTHR47338">
    <property type="entry name" value="ZN(II)2CYS6 TRANSCRIPTION FACTOR (EUROFUNG)-RELATED"/>
    <property type="match status" value="1"/>
</dbReference>
<feature type="region of interest" description="Disordered" evidence="6">
    <location>
        <begin position="105"/>
        <end position="158"/>
    </location>
</feature>
<feature type="region of interest" description="Disordered" evidence="6">
    <location>
        <begin position="1"/>
        <end position="35"/>
    </location>
</feature>
<sequence>MDFSNTPGDYGAASADYMGMGMGHPDDEDNEQVGGKRKRITQACDACNKKKVKCDGTKPTCANCQRSNQSCSYSRGAKKRGPRAGYIESLENRLKEMEALLKPLQSDGKMPEGGIPGFDGFPKSGSMGGPSAGSSASSEGGDSHGDRGGDDFGSSGQYFNSPAMGYNSPVQSSIQPTPSAIPPEATAELIELYFHYVYPIMPLIHKPTFMRNLPNESPLMLNAMYAVAARYSQHPAIRTNPNALYNSGDVFYIKARELVDHYMDVPNVSTVNALLVLATYAAGSGRGSAAWMYSGMAIRMAQELKLNVEPEFEEAYASANRLSWLERETRRRLWWCCFVLDRYAGAAADRSMIINEKDCKVYLPSNEYAWNSVNEVNDEPSEIGNNKDSFQIAVLTSTNMFTPGIPAQNGFGYFVLLTKIFGKIVEYSNHFKNPQRNGGPGSANPTVTTPIASGTNPSAPGANAAPDTDYQLSILDASLRDWFASLPDWMRTVGDVYTNELGSRNPPSWQIAYLHIFYHTCVILLHRPKMMIALREQPQSVQFSPPFIVCNSSAGEISAVISKVMATNPNFYYFSPFTGFCIFQSGLIHVMAAQVSNDPGIVKAAQRNVEVHVAALGGVAKYWFMGGRLHSVLRNLIESAK</sequence>
<evidence type="ECO:0000256" key="4">
    <source>
        <dbReference type="ARBA" id="ARBA00023163"/>
    </source>
</evidence>
<evidence type="ECO:0000256" key="5">
    <source>
        <dbReference type="ARBA" id="ARBA00023242"/>
    </source>
</evidence>
<dbReference type="CDD" id="cd00067">
    <property type="entry name" value="GAL4"/>
    <property type="match status" value="1"/>
</dbReference>
<feature type="non-terminal residue" evidence="8">
    <location>
        <position position="1"/>
    </location>
</feature>
<dbReference type="Pfam" id="PF04082">
    <property type="entry name" value="Fungal_trans"/>
    <property type="match status" value="1"/>
</dbReference>
<comment type="subcellular location">
    <subcellularLocation>
        <location evidence="1">Nucleus</location>
    </subcellularLocation>
</comment>
<evidence type="ECO:0000313" key="8">
    <source>
        <dbReference type="EMBL" id="KAJ3041018.1"/>
    </source>
</evidence>
<evidence type="ECO:0000256" key="3">
    <source>
        <dbReference type="ARBA" id="ARBA00023015"/>
    </source>
</evidence>
<evidence type="ECO:0000259" key="7">
    <source>
        <dbReference type="PROSITE" id="PS50048"/>
    </source>
</evidence>
<feature type="compositionally biased region" description="Basic and acidic residues" evidence="6">
    <location>
        <begin position="141"/>
        <end position="150"/>
    </location>
</feature>
<dbReference type="AlphaFoldDB" id="A0AAD5S5N2"/>
<evidence type="ECO:0000313" key="9">
    <source>
        <dbReference type="Proteomes" id="UP001212841"/>
    </source>
</evidence>
<reference evidence="8" key="1">
    <citation type="submission" date="2020-05" db="EMBL/GenBank/DDBJ databases">
        <title>Phylogenomic resolution of chytrid fungi.</title>
        <authorList>
            <person name="Stajich J.E."/>
            <person name="Amses K."/>
            <person name="Simmons R."/>
            <person name="Seto K."/>
            <person name="Myers J."/>
            <person name="Bonds A."/>
            <person name="Quandt C.A."/>
            <person name="Barry K."/>
            <person name="Liu P."/>
            <person name="Grigoriev I."/>
            <person name="Longcore J.E."/>
            <person name="James T.Y."/>
        </authorList>
    </citation>
    <scope>NUCLEOTIDE SEQUENCE</scope>
    <source>
        <strain evidence="8">JEL0318</strain>
    </source>
</reference>
<comment type="caution">
    <text evidence="8">The sequence shown here is derived from an EMBL/GenBank/DDBJ whole genome shotgun (WGS) entry which is preliminary data.</text>
</comment>
<gene>
    <name evidence="8" type="ORF">HK097_002401</name>
</gene>
<dbReference type="SMART" id="SM00906">
    <property type="entry name" value="Fungal_trans"/>
    <property type="match status" value="1"/>
</dbReference>
<dbReference type="Gene3D" id="4.10.240.10">
    <property type="entry name" value="Zn(2)-C6 fungal-type DNA-binding domain"/>
    <property type="match status" value="1"/>
</dbReference>
<dbReference type="PROSITE" id="PS50048">
    <property type="entry name" value="ZN2_CY6_FUNGAL_2"/>
    <property type="match status" value="1"/>
</dbReference>
<dbReference type="GO" id="GO:0000981">
    <property type="term" value="F:DNA-binding transcription factor activity, RNA polymerase II-specific"/>
    <property type="evidence" value="ECO:0007669"/>
    <property type="project" value="InterPro"/>
</dbReference>
<feature type="compositionally biased region" description="Polar residues" evidence="6">
    <location>
        <begin position="443"/>
        <end position="458"/>
    </location>
</feature>
<feature type="region of interest" description="Disordered" evidence="6">
    <location>
        <begin position="432"/>
        <end position="463"/>
    </location>
</feature>
<dbReference type="GO" id="GO:0003677">
    <property type="term" value="F:DNA binding"/>
    <property type="evidence" value="ECO:0007669"/>
    <property type="project" value="InterPro"/>
</dbReference>
<accession>A0AAD5S5N2</accession>
<evidence type="ECO:0000256" key="1">
    <source>
        <dbReference type="ARBA" id="ARBA00004123"/>
    </source>
</evidence>
<dbReference type="Proteomes" id="UP001212841">
    <property type="component" value="Unassembled WGS sequence"/>
</dbReference>
<keyword evidence="5" id="KW-0539">Nucleus</keyword>
<dbReference type="InterPro" id="IPR036864">
    <property type="entry name" value="Zn2-C6_fun-type_DNA-bd_sf"/>
</dbReference>
<protein>
    <recommendedName>
        <fullName evidence="7">Zn(2)-C6 fungal-type domain-containing protein</fullName>
    </recommendedName>
</protein>
<dbReference type="Pfam" id="PF00172">
    <property type="entry name" value="Zn_clus"/>
    <property type="match status" value="1"/>
</dbReference>
<dbReference type="EMBL" id="JADGJD010001513">
    <property type="protein sequence ID" value="KAJ3041018.1"/>
    <property type="molecule type" value="Genomic_DNA"/>
</dbReference>
<dbReference type="GO" id="GO:0008270">
    <property type="term" value="F:zinc ion binding"/>
    <property type="evidence" value="ECO:0007669"/>
    <property type="project" value="InterPro"/>
</dbReference>
<keyword evidence="2" id="KW-0479">Metal-binding</keyword>
<dbReference type="PANTHER" id="PTHR47338:SF5">
    <property type="entry name" value="ZN(II)2CYS6 TRANSCRIPTION FACTOR (EUROFUNG)"/>
    <property type="match status" value="1"/>
</dbReference>
<evidence type="ECO:0000256" key="2">
    <source>
        <dbReference type="ARBA" id="ARBA00022723"/>
    </source>
</evidence>
<feature type="domain" description="Zn(2)-C6 fungal-type" evidence="7">
    <location>
        <begin position="43"/>
        <end position="73"/>
    </location>
</feature>
<dbReference type="SMART" id="SM00066">
    <property type="entry name" value="GAL4"/>
    <property type="match status" value="1"/>
</dbReference>
<dbReference type="CDD" id="cd12148">
    <property type="entry name" value="fungal_TF_MHR"/>
    <property type="match status" value="1"/>
</dbReference>
<dbReference type="GO" id="GO:0006351">
    <property type="term" value="P:DNA-templated transcription"/>
    <property type="evidence" value="ECO:0007669"/>
    <property type="project" value="InterPro"/>
</dbReference>
<dbReference type="GO" id="GO:0005634">
    <property type="term" value="C:nucleus"/>
    <property type="evidence" value="ECO:0007669"/>
    <property type="project" value="UniProtKB-SubCell"/>
</dbReference>
<evidence type="ECO:0000256" key="6">
    <source>
        <dbReference type="SAM" id="MobiDB-lite"/>
    </source>
</evidence>
<dbReference type="InterPro" id="IPR001138">
    <property type="entry name" value="Zn2Cys6_DnaBD"/>
</dbReference>
<dbReference type="SUPFAM" id="SSF57701">
    <property type="entry name" value="Zn2/Cys6 DNA-binding domain"/>
    <property type="match status" value="1"/>
</dbReference>
<name>A0AAD5S5N2_9FUNG</name>
<organism evidence="8 9">
    <name type="scientific">Rhizophlyctis rosea</name>
    <dbReference type="NCBI Taxonomy" id="64517"/>
    <lineage>
        <taxon>Eukaryota</taxon>
        <taxon>Fungi</taxon>
        <taxon>Fungi incertae sedis</taxon>
        <taxon>Chytridiomycota</taxon>
        <taxon>Chytridiomycota incertae sedis</taxon>
        <taxon>Chytridiomycetes</taxon>
        <taxon>Rhizophlyctidales</taxon>
        <taxon>Rhizophlyctidaceae</taxon>
        <taxon>Rhizophlyctis</taxon>
    </lineage>
</organism>
<dbReference type="InterPro" id="IPR007219">
    <property type="entry name" value="XnlR_reg_dom"/>
</dbReference>